<gene>
    <name evidence="1" type="ORF">F383_01889</name>
    <name evidence="2" type="ORF">F383_26948</name>
</gene>
<protein>
    <submittedName>
        <fullName evidence="2">Uncharacterized protein</fullName>
    </submittedName>
</protein>
<proteinExistence type="predicted"/>
<evidence type="ECO:0000313" key="1">
    <source>
        <dbReference type="EMBL" id="KHG14348.1"/>
    </source>
</evidence>
<reference evidence="3" key="2">
    <citation type="submission" date="2014-09" db="EMBL/GenBank/DDBJ databases">
        <authorList>
            <person name="Mudge J."/>
            <person name="Ramaraj T."/>
            <person name="Lindquist I.E."/>
            <person name="Bharti A.K."/>
            <person name="Sundararajan A."/>
            <person name="Cameron C.T."/>
            <person name="Woodward J.E."/>
            <person name="May G.D."/>
            <person name="Brubaker C."/>
            <person name="Broadhvest J."/>
            <person name="Wilkins T.A."/>
        </authorList>
    </citation>
    <scope>NUCLEOTIDE SEQUENCE</scope>
    <source>
        <strain evidence="3">cv. AKA8401</strain>
    </source>
</reference>
<dbReference type="EMBL" id="KN418636">
    <property type="protein sequence ID" value="KHG21456.1"/>
    <property type="molecule type" value="Genomic_DNA"/>
</dbReference>
<evidence type="ECO:0000313" key="3">
    <source>
        <dbReference type="Proteomes" id="UP000032142"/>
    </source>
</evidence>
<reference evidence="2" key="1">
    <citation type="submission" date="2014-09" db="EMBL/GenBank/DDBJ databases">
        <title>G. arboreum L. cv. AKA8401 A2 genome assembly version 1.0.</title>
        <authorList>
            <person name="Mudge J."/>
            <person name="Ramaraj T."/>
            <person name="Lindquist I.E."/>
            <person name="Bharti A.K."/>
            <person name="Sundararajan A."/>
            <person name="Cameron C.T."/>
            <person name="Woodward J.E."/>
            <person name="May G.D."/>
            <person name="Brubaker C."/>
            <person name="Broadhvest J."/>
            <person name="Wilkins T.A."/>
        </authorList>
    </citation>
    <scope>NUCLEOTIDE SEQUENCE</scope>
</reference>
<organism evidence="2 3">
    <name type="scientific">Gossypium arboreum</name>
    <name type="common">Tree cotton</name>
    <name type="synonym">Gossypium nanking</name>
    <dbReference type="NCBI Taxonomy" id="29729"/>
    <lineage>
        <taxon>Eukaryota</taxon>
        <taxon>Viridiplantae</taxon>
        <taxon>Streptophyta</taxon>
        <taxon>Embryophyta</taxon>
        <taxon>Tracheophyta</taxon>
        <taxon>Spermatophyta</taxon>
        <taxon>Magnoliopsida</taxon>
        <taxon>eudicotyledons</taxon>
        <taxon>Gunneridae</taxon>
        <taxon>Pentapetalae</taxon>
        <taxon>rosids</taxon>
        <taxon>malvids</taxon>
        <taxon>Malvales</taxon>
        <taxon>Malvaceae</taxon>
        <taxon>Malvoideae</taxon>
        <taxon>Gossypium</taxon>
    </lineage>
</organism>
<keyword evidence="3" id="KW-1185">Reference proteome</keyword>
<name>A0A0B0PDH3_GOSAR</name>
<dbReference type="Proteomes" id="UP000032142">
    <property type="component" value="Unassembled WGS sequence"/>
</dbReference>
<dbReference type="EMBL" id="KN401373">
    <property type="protein sequence ID" value="KHG14348.1"/>
    <property type="molecule type" value="Genomic_DNA"/>
</dbReference>
<sequence>MMVVRMLLHLN</sequence>
<accession>A0A0B0PDH3</accession>
<evidence type="ECO:0000313" key="2">
    <source>
        <dbReference type="EMBL" id="KHG21456.1"/>
    </source>
</evidence>